<sequence>MIQGEETGEQECGSGEVVEKPTETIQEEFYWAVPEEHERREHQGRKEAARGHRQESCSDQQPLALAAQPQDRISNTIKKTIGQMGKSPTPDQERADSELGRPTYGPWMIVTNRRRKSKVPLINKGNKAQLGNKFHSLREKGGPVKDQGQPSRINEELGFRYKTNASPIVENTSHSSLATAKANNGKDIRLGTEV</sequence>
<organism evidence="1 2">
    <name type="scientific">Camellia lanceoleosa</name>
    <dbReference type="NCBI Taxonomy" id="1840588"/>
    <lineage>
        <taxon>Eukaryota</taxon>
        <taxon>Viridiplantae</taxon>
        <taxon>Streptophyta</taxon>
        <taxon>Embryophyta</taxon>
        <taxon>Tracheophyta</taxon>
        <taxon>Spermatophyta</taxon>
        <taxon>Magnoliopsida</taxon>
        <taxon>eudicotyledons</taxon>
        <taxon>Gunneridae</taxon>
        <taxon>Pentapetalae</taxon>
        <taxon>asterids</taxon>
        <taxon>Ericales</taxon>
        <taxon>Theaceae</taxon>
        <taxon>Camellia</taxon>
    </lineage>
</organism>
<gene>
    <name evidence="1" type="ORF">LOK49_LG06G02452</name>
</gene>
<accession>A0ACC0HCE7</accession>
<dbReference type="Proteomes" id="UP001060215">
    <property type="component" value="Chromosome 5"/>
</dbReference>
<evidence type="ECO:0000313" key="2">
    <source>
        <dbReference type="Proteomes" id="UP001060215"/>
    </source>
</evidence>
<name>A0ACC0HCE7_9ERIC</name>
<evidence type="ECO:0000313" key="1">
    <source>
        <dbReference type="EMBL" id="KAI8010507.1"/>
    </source>
</evidence>
<keyword evidence="2" id="KW-1185">Reference proteome</keyword>
<proteinExistence type="predicted"/>
<dbReference type="EMBL" id="CM045762">
    <property type="protein sequence ID" value="KAI8010507.1"/>
    <property type="molecule type" value="Genomic_DNA"/>
</dbReference>
<comment type="caution">
    <text evidence="1">The sequence shown here is derived from an EMBL/GenBank/DDBJ whole genome shotgun (WGS) entry which is preliminary data.</text>
</comment>
<protein>
    <submittedName>
        <fullName evidence="1">Uncharacterized protein</fullName>
    </submittedName>
</protein>
<reference evidence="1 2" key="1">
    <citation type="journal article" date="2022" name="Plant J.">
        <title>Chromosome-level genome of Camellia lanceoleosa provides a valuable resource for understanding genome evolution and self-incompatibility.</title>
        <authorList>
            <person name="Gong W."/>
            <person name="Xiao S."/>
            <person name="Wang L."/>
            <person name="Liao Z."/>
            <person name="Chang Y."/>
            <person name="Mo W."/>
            <person name="Hu G."/>
            <person name="Li W."/>
            <person name="Zhao G."/>
            <person name="Zhu H."/>
            <person name="Hu X."/>
            <person name="Ji K."/>
            <person name="Xiang X."/>
            <person name="Song Q."/>
            <person name="Yuan D."/>
            <person name="Jin S."/>
            <person name="Zhang L."/>
        </authorList>
    </citation>
    <scope>NUCLEOTIDE SEQUENCE [LARGE SCALE GENOMIC DNA]</scope>
    <source>
        <strain evidence="1">SQ_2022a</strain>
    </source>
</reference>